<evidence type="ECO:0000259" key="2">
    <source>
        <dbReference type="Pfam" id="PF14833"/>
    </source>
</evidence>
<protein>
    <submittedName>
        <fullName evidence="3">NAD-binding protein</fullName>
    </submittedName>
</protein>
<dbReference type="InterPro" id="IPR051265">
    <property type="entry name" value="HIBADH-related_NP60_sf"/>
</dbReference>
<evidence type="ECO:0000313" key="3">
    <source>
        <dbReference type="EMBL" id="MFC6672644.1"/>
    </source>
</evidence>
<dbReference type="Pfam" id="PF14833">
    <property type="entry name" value="NAD_binding_11"/>
    <property type="match status" value="1"/>
</dbReference>
<organism evidence="3 4">
    <name type="scientific">Marinobacterium aestuariivivens</name>
    <dbReference type="NCBI Taxonomy" id="1698799"/>
    <lineage>
        <taxon>Bacteria</taxon>
        <taxon>Pseudomonadati</taxon>
        <taxon>Pseudomonadota</taxon>
        <taxon>Gammaproteobacteria</taxon>
        <taxon>Oceanospirillales</taxon>
        <taxon>Oceanospirillaceae</taxon>
        <taxon>Marinobacterium</taxon>
    </lineage>
</organism>
<gene>
    <name evidence="3" type="ORF">ACFQDL_23145</name>
</gene>
<evidence type="ECO:0000256" key="1">
    <source>
        <dbReference type="ARBA" id="ARBA00023002"/>
    </source>
</evidence>
<dbReference type="PANTHER" id="PTHR43580:SF2">
    <property type="entry name" value="CYTOKINE-LIKE NUCLEAR FACTOR N-PAC"/>
    <property type="match status" value="1"/>
</dbReference>
<dbReference type="InterPro" id="IPR013328">
    <property type="entry name" value="6PGD_dom2"/>
</dbReference>
<dbReference type="InterPro" id="IPR008927">
    <property type="entry name" value="6-PGluconate_DH-like_C_sf"/>
</dbReference>
<evidence type="ECO:0000313" key="4">
    <source>
        <dbReference type="Proteomes" id="UP001596422"/>
    </source>
</evidence>
<dbReference type="PANTHER" id="PTHR43580">
    <property type="entry name" value="OXIDOREDUCTASE GLYR1-RELATED"/>
    <property type="match status" value="1"/>
</dbReference>
<reference evidence="4" key="1">
    <citation type="journal article" date="2019" name="Int. J. Syst. Evol. Microbiol.">
        <title>The Global Catalogue of Microorganisms (GCM) 10K type strain sequencing project: providing services to taxonomists for standard genome sequencing and annotation.</title>
        <authorList>
            <consortium name="The Broad Institute Genomics Platform"/>
            <consortium name="The Broad Institute Genome Sequencing Center for Infectious Disease"/>
            <person name="Wu L."/>
            <person name="Ma J."/>
        </authorList>
    </citation>
    <scope>NUCLEOTIDE SEQUENCE [LARGE SCALE GENOMIC DNA]</scope>
    <source>
        <strain evidence="4">NBRC 111756</strain>
    </source>
</reference>
<dbReference type="InterPro" id="IPR029154">
    <property type="entry name" value="HIBADH-like_NADP-bd"/>
</dbReference>
<sequence length="140" mass="15015">MGDTIIDCGGAGKGIRVKIVNNFMSTALNALTAECLALSDKLGLERELSIEVMSGTAAIKSHMLTTYPAKVFKNDLTSAFAVELAHKDLLISLDLAESLDVKMEMGLAASAVYKEAKDNGRGKQDWTALYAMRSPDSQSK</sequence>
<dbReference type="EMBL" id="JBHSWE010000001">
    <property type="protein sequence ID" value="MFC6672644.1"/>
    <property type="molecule type" value="Genomic_DNA"/>
</dbReference>
<name>A0ABW2A5R8_9GAMM</name>
<feature type="domain" description="3-hydroxyisobutyrate dehydrogenase-like NAD-binding" evidence="2">
    <location>
        <begin position="12"/>
        <end position="131"/>
    </location>
</feature>
<dbReference type="Gene3D" id="1.10.1040.10">
    <property type="entry name" value="N-(1-d-carboxylethyl)-l-norvaline Dehydrogenase, domain 2"/>
    <property type="match status" value="1"/>
</dbReference>
<comment type="caution">
    <text evidence="3">The sequence shown here is derived from an EMBL/GenBank/DDBJ whole genome shotgun (WGS) entry which is preliminary data.</text>
</comment>
<proteinExistence type="predicted"/>
<dbReference type="Proteomes" id="UP001596422">
    <property type="component" value="Unassembled WGS sequence"/>
</dbReference>
<dbReference type="RefSeq" id="WP_379911070.1">
    <property type="nucleotide sequence ID" value="NZ_JBHSWE010000001.1"/>
</dbReference>
<keyword evidence="4" id="KW-1185">Reference proteome</keyword>
<keyword evidence="1" id="KW-0560">Oxidoreductase</keyword>
<accession>A0ABW2A5R8</accession>
<dbReference type="SUPFAM" id="SSF48179">
    <property type="entry name" value="6-phosphogluconate dehydrogenase C-terminal domain-like"/>
    <property type="match status" value="1"/>
</dbReference>